<name>A0A183GGZ8_HELPZ</name>
<organism evidence="3 4">
    <name type="scientific">Heligmosomoides polygyrus</name>
    <name type="common">Parasitic roundworm</name>
    <dbReference type="NCBI Taxonomy" id="6339"/>
    <lineage>
        <taxon>Eukaryota</taxon>
        <taxon>Metazoa</taxon>
        <taxon>Ecdysozoa</taxon>
        <taxon>Nematoda</taxon>
        <taxon>Chromadorea</taxon>
        <taxon>Rhabditida</taxon>
        <taxon>Rhabditina</taxon>
        <taxon>Rhabditomorpha</taxon>
        <taxon>Strongyloidea</taxon>
        <taxon>Heligmosomidae</taxon>
        <taxon>Heligmosomoides</taxon>
    </lineage>
</organism>
<dbReference type="EMBL" id="UZAH01033345">
    <property type="protein sequence ID" value="VDP28159.1"/>
    <property type="molecule type" value="Genomic_DNA"/>
</dbReference>
<dbReference type="AlphaFoldDB" id="A0A183GGZ8"/>
<evidence type="ECO:0000256" key="1">
    <source>
        <dbReference type="SAM" id="MobiDB-lite"/>
    </source>
</evidence>
<reference evidence="2 3" key="1">
    <citation type="submission" date="2018-11" db="EMBL/GenBank/DDBJ databases">
        <authorList>
            <consortium name="Pathogen Informatics"/>
        </authorList>
    </citation>
    <scope>NUCLEOTIDE SEQUENCE [LARGE SCALE GENOMIC DNA]</scope>
</reference>
<dbReference type="OrthoDB" id="5869162at2759"/>
<proteinExistence type="predicted"/>
<dbReference type="Proteomes" id="UP000050761">
    <property type="component" value="Unassembled WGS sequence"/>
</dbReference>
<accession>A0A183GGZ8</accession>
<gene>
    <name evidence="2" type="ORF">HPBE_LOCUS21801</name>
</gene>
<evidence type="ECO:0000313" key="4">
    <source>
        <dbReference type="WBParaSite" id="HPBE_0002180101-mRNA-1"/>
    </source>
</evidence>
<feature type="region of interest" description="Disordered" evidence="1">
    <location>
        <begin position="287"/>
        <end position="329"/>
    </location>
</feature>
<sequence>MDEQGEPPYTPNFIGTSLYQYNSFSGNDIATFPAAGLDAYIDDRRADFSTSMLTMLIIACERLTNFQKMRLEEGFLKKLSGNRFLKMQFGKHRLLSSTTVYEILSRSLRRALLDMDEVRTLEHRSTALSQSSDLIVREVSAIMHRLVVGTTIALDTCLAWCRELQKDSAKNTAQVARVTSNISFPKGTIFSAGNLTKHWKVLERGETDHSKLLRNWSPHARTPKHQPYLLSVDFLRSYLAQACTPCQAVKQFAVRLNGKSGKGNLSDFPENMTSLLIGMMSAATGRTQRPTSFFRPRSGSARPSSLDACGAPSTANRRRKPTTEEPPRIGTITIGNIISTSSISTSYPLRIVTRRRSKDYKRLAH</sequence>
<keyword evidence="3" id="KW-1185">Reference proteome</keyword>
<dbReference type="WBParaSite" id="HPBE_0002180101-mRNA-1">
    <property type="protein sequence ID" value="HPBE_0002180101-mRNA-1"/>
    <property type="gene ID" value="HPBE_0002180101"/>
</dbReference>
<accession>A0A3P8FZ89</accession>
<protein>
    <submittedName>
        <fullName evidence="2 4">Uncharacterized protein</fullName>
    </submittedName>
</protein>
<reference evidence="4" key="2">
    <citation type="submission" date="2019-09" db="UniProtKB">
        <authorList>
            <consortium name="WormBaseParasite"/>
        </authorList>
    </citation>
    <scope>IDENTIFICATION</scope>
</reference>
<evidence type="ECO:0000313" key="3">
    <source>
        <dbReference type="Proteomes" id="UP000050761"/>
    </source>
</evidence>
<evidence type="ECO:0000313" key="2">
    <source>
        <dbReference type="EMBL" id="VDP28159.1"/>
    </source>
</evidence>